<dbReference type="SUPFAM" id="SSF88946">
    <property type="entry name" value="Sigma2 domain of RNA polymerase sigma factors"/>
    <property type="match status" value="1"/>
</dbReference>
<organism evidence="7 8">
    <name type="scientific">Hymenobacter perfusus</name>
    <dbReference type="NCBI Taxonomy" id="1236770"/>
    <lineage>
        <taxon>Bacteria</taxon>
        <taxon>Pseudomonadati</taxon>
        <taxon>Bacteroidota</taxon>
        <taxon>Cytophagia</taxon>
        <taxon>Cytophagales</taxon>
        <taxon>Hymenobacteraceae</taxon>
        <taxon>Hymenobacter</taxon>
    </lineage>
</organism>
<dbReference type="Pfam" id="PF04542">
    <property type="entry name" value="Sigma70_r2"/>
    <property type="match status" value="1"/>
</dbReference>
<dbReference type="PANTHER" id="PTHR43133:SF46">
    <property type="entry name" value="RNA POLYMERASE SIGMA-70 FACTOR ECF SUBFAMILY"/>
    <property type="match status" value="1"/>
</dbReference>
<accession>A0A428K4H3</accession>
<protein>
    <submittedName>
        <fullName evidence="7">RNA polymerase sigma-70 factor</fullName>
    </submittedName>
</protein>
<dbReference type="SUPFAM" id="SSF88659">
    <property type="entry name" value="Sigma3 and sigma4 domains of RNA polymerase sigma factors"/>
    <property type="match status" value="1"/>
</dbReference>
<dbReference type="AlphaFoldDB" id="A0A428K4H3"/>
<dbReference type="EMBL" id="RWIU01000006">
    <property type="protein sequence ID" value="RSK41271.1"/>
    <property type="molecule type" value="Genomic_DNA"/>
</dbReference>
<keyword evidence="2" id="KW-0805">Transcription regulation</keyword>
<dbReference type="GO" id="GO:0003677">
    <property type="term" value="F:DNA binding"/>
    <property type="evidence" value="ECO:0007669"/>
    <property type="project" value="InterPro"/>
</dbReference>
<dbReference type="InterPro" id="IPR013249">
    <property type="entry name" value="RNA_pol_sigma70_r4_t2"/>
</dbReference>
<evidence type="ECO:0000256" key="2">
    <source>
        <dbReference type="ARBA" id="ARBA00023015"/>
    </source>
</evidence>
<dbReference type="InterPro" id="IPR014327">
    <property type="entry name" value="RNA_pol_sigma70_bacteroid"/>
</dbReference>
<dbReference type="InterPro" id="IPR013325">
    <property type="entry name" value="RNA_pol_sigma_r2"/>
</dbReference>
<dbReference type="NCBIfam" id="TIGR02985">
    <property type="entry name" value="Sig70_bacteroi1"/>
    <property type="match status" value="1"/>
</dbReference>
<evidence type="ECO:0000259" key="6">
    <source>
        <dbReference type="Pfam" id="PF08281"/>
    </source>
</evidence>
<evidence type="ECO:0000259" key="5">
    <source>
        <dbReference type="Pfam" id="PF04542"/>
    </source>
</evidence>
<evidence type="ECO:0000313" key="7">
    <source>
        <dbReference type="EMBL" id="RSK41271.1"/>
    </source>
</evidence>
<dbReference type="PANTHER" id="PTHR43133">
    <property type="entry name" value="RNA POLYMERASE ECF-TYPE SIGMA FACTO"/>
    <property type="match status" value="1"/>
</dbReference>
<dbReference type="Gene3D" id="1.10.1740.10">
    <property type="match status" value="1"/>
</dbReference>
<evidence type="ECO:0000256" key="1">
    <source>
        <dbReference type="ARBA" id="ARBA00010641"/>
    </source>
</evidence>
<dbReference type="InterPro" id="IPR013324">
    <property type="entry name" value="RNA_pol_sigma_r3/r4-like"/>
</dbReference>
<dbReference type="Proteomes" id="UP000270291">
    <property type="component" value="Unassembled WGS sequence"/>
</dbReference>
<reference evidence="7 8" key="1">
    <citation type="submission" date="2018-12" db="EMBL/GenBank/DDBJ databases">
        <authorList>
            <person name="Feng G."/>
            <person name="Zhu H."/>
        </authorList>
    </citation>
    <scope>NUCLEOTIDE SEQUENCE [LARGE SCALE GENOMIC DNA]</scope>
    <source>
        <strain evidence="7 8">LMG 26000</strain>
    </source>
</reference>
<comment type="similarity">
    <text evidence="1">Belongs to the sigma-70 factor family. ECF subfamily.</text>
</comment>
<dbReference type="InterPro" id="IPR036388">
    <property type="entry name" value="WH-like_DNA-bd_sf"/>
</dbReference>
<dbReference type="GO" id="GO:0016987">
    <property type="term" value="F:sigma factor activity"/>
    <property type="evidence" value="ECO:0007669"/>
    <property type="project" value="UniProtKB-KW"/>
</dbReference>
<proteinExistence type="inferred from homology"/>
<dbReference type="InterPro" id="IPR014284">
    <property type="entry name" value="RNA_pol_sigma-70_dom"/>
</dbReference>
<dbReference type="OrthoDB" id="679904at2"/>
<feature type="domain" description="RNA polymerase sigma-70 region 2" evidence="5">
    <location>
        <begin position="38"/>
        <end position="101"/>
    </location>
</feature>
<gene>
    <name evidence="7" type="ORF">EI293_17765</name>
</gene>
<dbReference type="Gene3D" id="1.10.10.10">
    <property type="entry name" value="Winged helix-like DNA-binding domain superfamily/Winged helix DNA-binding domain"/>
    <property type="match status" value="1"/>
</dbReference>
<dbReference type="NCBIfam" id="TIGR02937">
    <property type="entry name" value="sigma70-ECF"/>
    <property type="match status" value="1"/>
</dbReference>
<dbReference type="InterPro" id="IPR039425">
    <property type="entry name" value="RNA_pol_sigma-70-like"/>
</dbReference>
<sequence length="206" mass="23782">MPLPVSSSATRHQLYAARPDAALVAGLRENDGEAFAEIYERYWQRLLEAAYRRLGSREAAEEAVQDVFVSLWQKRHAHTIEHLASYLLTAVKYRVLDALKHRLTRADYLEHARPHLMAQDHSTEETVAAADLRFALLTSLHRLPEHTREVFRLSRLEHQSVPEIAERLHLSRKTVEYHLTRALKVLRVSLREFLLLLIVVGEEILG</sequence>
<keyword evidence="8" id="KW-1185">Reference proteome</keyword>
<keyword evidence="4" id="KW-0804">Transcription</keyword>
<dbReference type="RefSeq" id="WP_125439892.1">
    <property type="nucleotide sequence ID" value="NZ_RWIU01000006.1"/>
</dbReference>
<dbReference type="GO" id="GO:0006352">
    <property type="term" value="P:DNA-templated transcription initiation"/>
    <property type="evidence" value="ECO:0007669"/>
    <property type="project" value="InterPro"/>
</dbReference>
<dbReference type="Pfam" id="PF08281">
    <property type="entry name" value="Sigma70_r4_2"/>
    <property type="match status" value="1"/>
</dbReference>
<keyword evidence="3" id="KW-0731">Sigma factor</keyword>
<comment type="caution">
    <text evidence="7">The sequence shown here is derived from an EMBL/GenBank/DDBJ whole genome shotgun (WGS) entry which is preliminary data.</text>
</comment>
<feature type="domain" description="RNA polymerase sigma factor 70 region 4 type 2" evidence="6">
    <location>
        <begin position="134"/>
        <end position="184"/>
    </location>
</feature>
<evidence type="ECO:0000256" key="3">
    <source>
        <dbReference type="ARBA" id="ARBA00023082"/>
    </source>
</evidence>
<dbReference type="InterPro" id="IPR007627">
    <property type="entry name" value="RNA_pol_sigma70_r2"/>
</dbReference>
<evidence type="ECO:0000256" key="4">
    <source>
        <dbReference type="ARBA" id="ARBA00023163"/>
    </source>
</evidence>
<evidence type="ECO:0000313" key="8">
    <source>
        <dbReference type="Proteomes" id="UP000270291"/>
    </source>
</evidence>
<name>A0A428K4H3_9BACT</name>